<evidence type="ECO:0000313" key="1">
    <source>
        <dbReference type="EMBL" id="JAI06578.1"/>
    </source>
</evidence>
<dbReference type="AlphaFoldDB" id="A0A0E9XV18"/>
<reference evidence="1" key="2">
    <citation type="journal article" date="2015" name="Fish Shellfish Immunol.">
        <title>Early steps in the European eel (Anguilla anguilla)-Vibrio vulnificus interaction in the gills: Role of the RtxA13 toxin.</title>
        <authorList>
            <person name="Callol A."/>
            <person name="Pajuelo D."/>
            <person name="Ebbesson L."/>
            <person name="Teles M."/>
            <person name="MacKenzie S."/>
            <person name="Amaro C."/>
        </authorList>
    </citation>
    <scope>NUCLEOTIDE SEQUENCE</scope>
</reference>
<proteinExistence type="predicted"/>
<reference evidence="1" key="1">
    <citation type="submission" date="2014-11" db="EMBL/GenBank/DDBJ databases">
        <authorList>
            <person name="Amaro Gonzalez C."/>
        </authorList>
    </citation>
    <scope>NUCLEOTIDE SEQUENCE</scope>
</reference>
<name>A0A0E9XV18_ANGAN</name>
<accession>A0A0E9XV18</accession>
<sequence>MQSIPSCLYLAPAQTFYGLSQLRLNRSNYTCVSVLLRTVVPLENRYKQNCYFESSSYSHFLCYNLM</sequence>
<protein>
    <submittedName>
        <fullName evidence="1">Uncharacterized protein</fullName>
    </submittedName>
</protein>
<organism evidence="1">
    <name type="scientific">Anguilla anguilla</name>
    <name type="common">European freshwater eel</name>
    <name type="synonym">Muraena anguilla</name>
    <dbReference type="NCBI Taxonomy" id="7936"/>
    <lineage>
        <taxon>Eukaryota</taxon>
        <taxon>Metazoa</taxon>
        <taxon>Chordata</taxon>
        <taxon>Craniata</taxon>
        <taxon>Vertebrata</taxon>
        <taxon>Euteleostomi</taxon>
        <taxon>Actinopterygii</taxon>
        <taxon>Neopterygii</taxon>
        <taxon>Teleostei</taxon>
        <taxon>Anguilliformes</taxon>
        <taxon>Anguillidae</taxon>
        <taxon>Anguilla</taxon>
    </lineage>
</organism>
<dbReference type="EMBL" id="GBXM01002000">
    <property type="protein sequence ID" value="JAI06578.1"/>
    <property type="molecule type" value="Transcribed_RNA"/>
</dbReference>